<comment type="caution">
    <text evidence="2">The sequence shown here is derived from an EMBL/GenBank/DDBJ whole genome shotgun (WGS) entry which is preliminary data.</text>
</comment>
<reference evidence="2" key="1">
    <citation type="submission" date="2020-10" db="EMBL/GenBank/DDBJ databases">
        <authorList>
            <person name="Gilroy R."/>
        </authorList>
    </citation>
    <scope>NUCLEOTIDE SEQUENCE</scope>
    <source>
        <strain evidence="2">USAMLcec3-3695</strain>
    </source>
</reference>
<evidence type="ECO:0000313" key="3">
    <source>
        <dbReference type="Proteomes" id="UP000824109"/>
    </source>
</evidence>
<reference evidence="2" key="2">
    <citation type="journal article" date="2021" name="PeerJ">
        <title>Extensive microbial diversity within the chicken gut microbiome revealed by metagenomics and culture.</title>
        <authorList>
            <person name="Gilroy R."/>
            <person name="Ravi A."/>
            <person name="Getino M."/>
            <person name="Pursley I."/>
            <person name="Horton D.L."/>
            <person name="Alikhan N.F."/>
            <person name="Baker D."/>
            <person name="Gharbi K."/>
            <person name="Hall N."/>
            <person name="Watson M."/>
            <person name="Adriaenssens E.M."/>
            <person name="Foster-Nyarko E."/>
            <person name="Jarju S."/>
            <person name="Secka A."/>
            <person name="Antonio M."/>
            <person name="Oren A."/>
            <person name="Chaudhuri R.R."/>
            <person name="La Ragione R."/>
            <person name="Hildebrand F."/>
            <person name="Pallen M.J."/>
        </authorList>
    </citation>
    <scope>NUCLEOTIDE SEQUENCE</scope>
    <source>
        <strain evidence="2">USAMLcec3-3695</strain>
    </source>
</reference>
<feature type="transmembrane region" description="Helical" evidence="1">
    <location>
        <begin position="123"/>
        <end position="141"/>
    </location>
</feature>
<gene>
    <name evidence="2" type="ORF">IAA61_06365</name>
</gene>
<proteinExistence type="predicted"/>
<evidence type="ECO:0000313" key="2">
    <source>
        <dbReference type="EMBL" id="HIU57420.1"/>
    </source>
</evidence>
<sequence length="143" mass="15409">MMGFIFAIISGAAMSIQGVMNTRLGEKIGTYEANMYVQGTAFLLSLLVMLIFGKGDLRAITDANKLYLFGGALGLVITITVMKSVSSLSPTLAISVILIAQLITAALIDAFGLMESEKMAFDWTKYVGIALMIGGVLLFKWQR</sequence>
<dbReference type="GO" id="GO:0005886">
    <property type="term" value="C:plasma membrane"/>
    <property type="evidence" value="ECO:0007669"/>
    <property type="project" value="TreeGrafter"/>
</dbReference>
<dbReference type="EMBL" id="DVNB01000068">
    <property type="protein sequence ID" value="HIU57420.1"/>
    <property type="molecule type" value="Genomic_DNA"/>
</dbReference>
<feature type="transmembrane region" description="Helical" evidence="1">
    <location>
        <begin position="66"/>
        <end position="86"/>
    </location>
</feature>
<dbReference type="SUPFAM" id="SSF103481">
    <property type="entry name" value="Multidrug resistance efflux transporter EmrE"/>
    <property type="match status" value="1"/>
</dbReference>
<dbReference type="PANTHER" id="PTHR34821:SF3">
    <property type="entry name" value="MEMBRANE PROTEIN"/>
    <property type="match status" value="1"/>
</dbReference>
<organism evidence="2 3">
    <name type="scientific">Candidatus Ornithomonoglobus merdipullorum</name>
    <dbReference type="NCBI Taxonomy" id="2840895"/>
    <lineage>
        <taxon>Bacteria</taxon>
        <taxon>Bacillati</taxon>
        <taxon>Bacillota</taxon>
        <taxon>Clostridia</taxon>
        <taxon>Candidatus Ornithomonoglobus</taxon>
    </lineage>
</organism>
<dbReference type="PANTHER" id="PTHR34821">
    <property type="entry name" value="INNER MEMBRANE PROTEIN YDCZ"/>
    <property type="match status" value="1"/>
</dbReference>
<keyword evidence="1" id="KW-0812">Transmembrane</keyword>
<dbReference type="Pfam" id="PF04657">
    <property type="entry name" value="DMT_YdcZ"/>
    <property type="match status" value="1"/>
</dbReference>
<dbReference type="InterPro" id="IPR006750">
    <property type="entry name" value="YdcZ"/>
</dbReference>
<keyword evidence="1" id="KW-0472">Membrane</keyword>
<dbReference type="Proteomes" id="UP000824109">
    <property type="component" value="Unassembled WGS sequence"/>
</dbReference>
<keyword evidence="1" id="KW-1133">Transmembrane helix</keyword>
<protein>
    <submittedName>
        <fullName evidence="2">DMT family transporter</fullName>
    </submittedName>
</protein>
<accession>A0A9D1MC24</accession>
<feature type="transmembrane region" description="Helical" evidence="1">
    <location>
        <begin position="92"/>
        <end position="111"/>
    </location>
</feature>
<feature type="transmembrane region" description="Helical" evidence="1">
    <location>
        <begin position="35"/>
        <end position="54"/>
    </location>
</feature>
<name>A0A9D1MC24_9FIRM</name>
<dbReference type="AlphaFoldDB" id="A0A9D1MC24"/>
<dbReference type="InterPro" id="IPR037185">
    <property type="entry name" value="EmrE-like"/>
</dbReference>
<evidence type="ECO:0000256" key="1">
    <source>
        <dbReference type="SAM" id="Phobius"/>
    </source>
</evidence>